<dbReference type="Pfam" id="PF14559">
    <property type="entry name" value="TPR_19"/>
    <property type="match status" value="2"/>
</dbReference>
<name>B1Z6G6_BURA4</name>
<dbReference type="InterPro" id="IPR011990">
    <property type="entry name" value="TPR-like_helical_dom_sf"/>
</dbReference>
<organism evidence="2 3">
    <name type="scientific">Burkholderia ambifaria (strain MC40-6)</name>
    <dbReference type="NCBI Taxonomy" id="398577"/>
    <lineage>
        <taxon>Bacteria</taxon>
        <taxon>Pseudomonadati</taxon>
        <taxon>Pseudomonadota</taxon>
        <taxon>Betaproteobacteria</taxon>
        <taxon>Burkholderiales</taxon>
        <taxon>Burkholderiaceae</taxon>
        <taxon>Burkholderia</taxon>
        <taxon>Burkholderia cepacia complex</taxon>
    </lineage>
</organism>
<dbReference type="HOGENOM" id="CLU_010140_2_0_4"/>
<dbReference type="SMART" id="SM00028">
    <property type="entry name" value="TPR"/>
    <property type="match status" value="4"/>
</dbReference>
<sequence length="611" mass="69377">MSRESHPDDITWLLDRGDVVGANEQLTHRQAWGSSDPRERVMWARLMLLRGRHDAAANTLEQARQLDPTCDAVYEVYAQLCLVTGRVQEAMSWFDHAYAHADPASSWILVWADLLIQQGDLTRAIAVADRYCCSAPASDYEGWFWLGYALHLANRLPEARDAYLRCERIKPSYPQLRNNLSALHLQQEDYNAAQFYAKEALAEDPNNASAWSLLGSSHLKRAELDAAECALERALVLAPHDARSLQAYSYICKERQRWSQAMELIEQANRLKPQDGSIQWSIAMLQLLQGQYEQGWRNHEARWRAGAEQADEYPNLPIPAWQNESLANKTLFVWGEQGHGDVLQFARFIPELAGRIHEQGGRLVYCVYPPLLSLIERSVGPYVDALLPSTMPMLPECDYQAPLASLPLALNIGVQDLPGAVAYLKADPRKVERWRQRMPANNKLKVGLVWSGSRAHQRNRFRSVSLEILERTLVNVNQVEFFSLQVGASEELAWLQSIGMPIHDHTESFESFDDTAAYIENLDLVVTVCTSIAHLAGGMGVPTWILLDASPHWVWMIDREDSPWYPSARLYRQPTFGQWEPTLQRVARDLTRQAALKQAPGMKVSNMDRNE</sequence>
<dbReference type="AlphaFoldDB" id="B1Z6G6"/>
<dbReference type="KEGG" id="bac:BamMC406_6627"/>
<dbReference type="SUPFAM" id="SSF48452">
    <property type="entry name" value="TPR-like"/>
    <property type="match status" value="1"/>
</dbReference>
<dbReference type="Proteomes" id="UP000001680">
    <property type="component" value="Plasmid pBMC401"/>
</dbReference>
<protein>
    <submittedName>
        <fullName evidence="2">Tetratricopeptide TPR_2 repeat protein</fullName>
    </submittedName>
</protein>
<dbReference type="PANTHER" id="PTHR12558:SF33">
    <property type="entry name" value="BLL7664 PROTEIN"/>
    <property type="match status" value="1"/>
</dbReference>
<evidence type="ECO:0000313" key="2">
    <source>
        <dbReference type="EMBL" id="ACB69043.1"/>
    </source>
</evidence>
<dbReference type="Pfam" id="PF13432">
    <property type="entry name" value="TPR_16"/>
    <property type="match status" value="1"/>
</dbReference>
<gene>
    <name evidence="2" type="ordered locus">BamMC406_6627</name>
</gene>
<dbReference type="SUPFAM" id="SSF53756">
    <property type="entry name" value="UDP-Glycosyltransferase/glycogen phosphorylase"/>
    <property type="match status" value="1"/>
</dbReference>
<keyword evidence="2" id="KW-0614">Plasmid</keyword>
<reference evidence="3" key="1">
    <citation type="submission" date="2008-04" db="EMBL/GenBank/DDBJ databases">
        <title>Complete sequence of plasmid 1 of Burkholderia ambifaria MC40-6.</title>
        <authorList>
            <person name="Copeland A."/>
            <person name="Lucas S."/>
            <person name="Lapidus A."/>
            <person name="Glavina del Rio T."/>
            <person name="Dalin E."/>
            <person name="Tice H."/>
            <person name="Pitluck S."/>
            <person name="Chain P."/>
            <person name="Malfatti S."/>
            <person name="Shin M."/>
            <person name="Vergez L."/>
            <person name="Lang D."/>
            <person name="Schmutz J."/>
            <person name="Larimer F."/>
            <person name="Land M."/>
            <person name="Hauser L."/>
            <person name="Kyrpides N."/>
            <person name="Lykidis A."/>
            <person name="Ramette A."/>
            <person name="Konstantinidis K."/>
            <person name="Tiedje J."/>
            <person name="Richardson P."/>
        </authorList>
    </citation>
    <scope>NUCLEOTIDE SEQUENCE [LARGE SCALE GENOMIC DNA]</scope>
    <source>
        <strain evidence="3">MC40-6</strain>
        <plasmid evidence="3">Plasmid pBMC401</plasmid>
    </source>
</reference>
<dbReference type="Gene3D" id="3.40.50.2000">
    <property type="entry name" value="Glycogen Phosphorylase B"/>
    <property type="match status" value="1"/>
</dbReference>
<accession>B1Z6G6</accession>
<evidence type="ECO:0000256" key="1">
    <source>
        <dbReference type="PROSITE-ProRule" id="PRU00339"/>
    </source>
</evidence>
<dbReference type="PROSITE" id="PS50005">
    <property type="entry name" value="TPR"/>
    <property type="match status" value="2"/>
</dbReference>
<dbReference type="RefSeq" id="WP_012367277.1">
    <property type="nucleotide sequence ID" value="NC_010553.1"/>
</dbReference>
<keyword evidence="1" id="KW-0802">TPR repeat</keyword>
<evidence type="ECO:0000313" key="3">
    <source>
        <dbReference type="Proteomes" id="UP000001680"/>
    </source>
</evidence>
<geneLocation type="plasmid" evidence="2 3">
    <name>pBMC401</name>
</geneLocation>
<dbReference type="Gene3D" id="1.25.40.10">
    <property type="entry name" value="Tetratricopeptide repeat domain"/>
    <property type="match status" value="1"/>
</dbReference>
<proteinExistence type="predicted"/>
<dbReference type="OrthoDB" id="9814129at2"/>
<feature type="repeat" description="TPR" evidence="1">
    <location>
        <begin position="174"/>
        <end position="207"/>
    </location>
</feature>
<dbReference type="InterPro" id="IPR019734">
    <property type="entry name" value="TPR_rpt"/>
</dbReference>
<dbReference type="PANTHER" id="PTHR12558">
    <property type="entry name" value="CELL DIVISION CYCLE 16,23,27"/>
    <property type="match status" value="1"/>
</dbReference>
<feature type="repeat" description="TPR" evidence="1">
    <location>
        <begin position="208"/>
        <end position="241"/>
    </location>
</feature>
<dbReference type="EMBL" id="CP001028">
    <property type="protein sequence ID" value="ACB69043.1"/>
    <property type="molecule type" value="Genomic_DNA"/>
</dbReference>